<evidence type="ECO:0000313" key="4">
    <source>
        <dbReference type="Proteomes" id="UP000886852"/>
    </source>
</evidence>
<proteinExistence type="predicted"/>
<dbReference type="InterPro" id="IPR006132">
    <property type="entry name" value="Asp/Orn_carbamoyltranf_P-bd"/>
</dbReference>
<dbReference type="GO" id="GO:0006520">
    <property type="term" value="P:amino acid metabolic process"/>
    <property type="evidence" value="ECO:0007669"/>
    <property type="project" value="InterPro"/>
</dbReference>
<accession>A0A9D1SQ18</accession>
<dbReference type="GO" id="GO:0005829">
    <property type="term" value="C:cytosol"/>
    <property type="evidence" value="ECO:0007669"/>
    <property type="project" value="TreeGrafter"/>
</dbReference>
<sequence length="278" mass="29444">MKKLISLTELDRQQITEILETAMQMRKISASTFKKAPQLIGYTVGGVWQKPCFSSAAFSLAASYLSGTMHPFYGAEDAVAHSRLLDAMGVNAVVLSCENDNALRQFAQSARCCVINGGSQNAHPLAALADLMTLWLKADGLQNLTVLAVGNASNNKTTELNYCLQLFGSQFCRYLPAEDFTTPRNGIVISSAEAAFAGVDAVIDLGLAPFCDASRYYGTAGGISEKLMDKAAVQAPLLGADKVVDSVGAKPYAYSAQRTADSCAVAVAMALLYLASKG</sequence>
<reference evidence="3" key="2">
    <citation type="journal article" date="2021" name="PeerJ">
        <title>Extensive microbial diversity within the chicken gut microbiome revealed by metagenomics and culture.</title>
        <authorList>
            <person name="Gilroy R."/>
            <person name="Ravi A."/>
            <person name="Getino M."/>
            <person name="Pursley I."/>
            <person name="Horton D.L."/>
            <person name="Alikhan N.F."/>
            <person name="Baker D."/>
            <person name="Gharbi K."/>
            <person name="Hall N."/>
            <person name="Watson M."/>
            <person name="Adriaenssens E.M."/>
            <person name="Foster-Nyarko E."/>
            <person name="Jarju S."/>
            <person name="Secka A."/>
            <person name="Antonio M."/>
            <person name="Oren A."/>
            <person name="Chaudhuri R.R."/>
            <person name="La Ragione R."/>
            <person name="Hildebrand F."/>
            <person name="Pallen M.J."/>
        </authorList>
    </citation>
    <scope>NUCLEOTIDE SEQUENCE</scope>
    <source>
        <strain evidence="3">ChiHjej12B11-7776</strain>
    </source>
</reference>
<dbReference type="InterPro" id="IPR036901">
    <property type="entry name" value="Asp/Orn_carbamoylTrfase_sf"/>
</dbReference>
<dbReference type="AlphaFoldDB" id="A0A9D1SQ18"/>
<feature type="domain" description="Aspartate/ornithine carbamoyltransferase carbamoyl-P binding" evidence="2">
    <location>
        <begin position="2"/>
        <end position="134"/>
    </location>
</feature>
<reference evidence="3" key="1">
    <citation type="submission" date="2020-10" db="EMBL/GenBank/DDBJ databases">
        <authorList>
            <person name="Gilroy R."/>
        </authorList>
    </citation>
    <scope>NUCLEOTIDE SEQUENCE</scope>
    <source>
        <strain evidence="3">ChiHjej12B11-7776</strain>
    </source>
</reference>
<organism evidence="3 4">
    <name type="scientific">Candidatus Fimimonas merdipullorum</name>
    <dbReference type="NCBI Taxonomy" id="2840822"/>
    <lineage>
        <taxon>Bacteria</taxon>
        <taxon>Pseudomonadati</taxon>
        <taxon>Myxococcota</taxon>
        <taxon>Myxococcia</taxon>
        <taxon>Myxococcales</taxon>
        <taxon>Cystobacterineae</taxon>
        <taxon>Myxococcaceae</taxon>
        <taxon>Myxococcaceae incertae sedis</taxon>
        <taxon>Candidatus Fimimonas</taxon>
    </lineage>
</organism>
<evidence type="ECO:0000313" key="3">
    <source>
        <dbReference type="EMBL" id="HIU90954.1"/>
    </source>
</evidence>
<dbReference type="PANTHER" id="PTHR45753:SF6">
    <property type="entry name" value="ASPARTATE CARBAMOYLTRANSFERASE"/>
    <property type="match status" value="1"/>
</dbReference>
<comment type="caution">
    <text evidence="3">The sequence shown here is derived from an EMBL/GenBank/DDBJ whole genome shotgun (WGS) entry which is preliminary data.</text>
</comment>
<keyword evidence="1" id="KW-0808">Transferase</keyword>
<dbReference type="PANTHER" id="PTHR45753">
    <property type="entry name" value="ORNITHINE CARBAMOYLTRANSFERASE, MITOCHONDRIAL"/>
    <property type="match status" value="1"/>
</dbReference>
<name>A0A9D1SQ18_9BACT</name>
<dbReference type="Gene3D" id="3.40.50.1370">
    <property type="entry name" value="Aspartate/ornithine carbamoyltransferase"/>
    <property type="match status" value="2"/>
</dbReference>
<dbReference type="Pfam" id="PF02729">
    <property type="entry name" value="OTCace_N"/>
    <property type="match status" value="1"/>
</dbReference>
<dbReference type="GO" id="GO:0016743">
    <property type="term" value="F:carboxyl- or carbamoyltransferase activity"/>
    <property type="evidence" value="ECO:0007669"/>
    <property type="project" value="InterPro"/>
</dbReference>
<gene>
    <name evidence="3" type="ORF">IAC72_02950</name>
</gene>
<dbReference type="EMBL" id="DVOC01000053">
    <property type="protein sequence ID" value="HIU90954.1"/>
    <property type="molecule type" value="Genomic_DNA"/>
</dbReference>
<evidence type="ECO:0000259" key="2">
    <source>
        <dbReference type="Pfam" id="PF02729"/>
    </source>
</evidence>
<evidence type="ECO:0000256" key="1">
    <source>
        <dbReference type="ARBA" id="ARBA00022679"/>
    </source>
</evidence>
<protein>
    <recommendedName>
        <fullName evidence="2">Aspartate/ornithine carbamoyltransferase carbamoyl-P binding domain-containing protein</fullName>
    </recommendedName>
</protein>
<dbReference type="SUPFAM" id="SSF53671">
    <property type="entry name" value="Aspartate/ornithine carbamoyltransferase"/>
    <property type="match status" value="1"/>
</dbReference>
<dbReference type="GO" id="GO:0016597">
    <property type="term" value="F:amino acid binding"/>
    <property type="evidence" value="ECO:0007669"/>
    <property type="project" value="InterPro"/>
</dbReference>
<dbReference type="Proteomes" id="UP000886852">
    <property type="component" value="Unassembled WGS sequence"/>
</dbReference>